<proteinExistence type="predicted"/>
<accession>A0A2P2PHS2</accession>
<evidence type="ECO:0000313" key="1">
    <source>
        <dbReference type="EMBL" id="MBX54217.1"/>
    </source>
</evidence>
<organism evidence="1">
    <name type="scientific">Rhizophora mucronata</name>
    <name type="common">Asiatic mangrove</name>
    <dbReference type="NCBI Taxonomy" id="61149"/>
    <lineage>
        <taxon>Eukaryota</taxon>
        <taxon>Viridiplantae</taxon>
        <taxon>Streptophyta</taxon>
        <taxon>Embryophyta</taxon>
        <taxon>Tracheophyta</taxon>
        <taxon>Spermatophyta</taxon>
        <taxon>Magnoliopsida</taxon>
        <taxon>eudicotyledons</taxon>
        <taxon>Gunneridae</taxon>
        <taxon>Pentapetalae</taxon>
        <taxon>rosids</taxon>
        <taxon>fabids</taxon>
        <taxon>Malpighiales</taxon>
        <taxon>Rhizophoraceae</taxon>
        <taxon>Rhizophora</taxon>
    </lineage>
</organism>
<dbReference type="EMBL" id="GGEC01073733">
    <property type="protein sequence ID" value="MBX54217.1"/>
    <property type="molecule type" value="Transcribed_RNA"/>
</dbReference>
<name>A0A2P2PHS2_RHIMU</name>
<sequence length="13" mass="1664">MNKRKKEMEKVQD</sequence>
<protein>
    <submittedName>
        <fullName evidence="1">Uncharacterized protein</fullName>
    </submittedName>
</protein>
<reference evidence="1" key="1">
    <citation type="submission" date="2018-02" db="EMBL/GenBank/DDBJ databases">
        <title>Rhizophora mucronata_Transcriptome.</title>
        <authorList>
            <person name="Meera S.P."/>
            <person name="Sreeshan A."/>
            <person name="Augustine A."/>
        </authorList>
    </citation>
    <scope>NUCLEOTIDE SEQUENCE</scope>
    <source>
        <tissue evidence="1">Leaf</tissue>
    </source>
</reference>